<organism evidence="1 2">
    <name type="scientific">Kosakonia sacchari</name>
    <dbReference type="NCBI Taxonomy" id="1158459"/>
    <lineage>
        <taxon>Bacteria</taxon>
        <taxon>Pseudomonadati</taxon>
        <taxon>Pseudomonadota</taxon>
        <taxon>Gammaproteobacteria</taxon>
        <taxon>Enterobacterales</taxon>
        <taxon>Enterobacteriaceae</taxon>
        <taxon>Kosakonia</taxon>
    </lineage>
</organism>
<accession>A0ABZ0MUY9</accession>
<dbReference type="Pfam" id="PF08786">
    <property type="entry name" value="DcrB"/>
    <property type="match status" value="1"/>
</dbReference>
<protein>
    <submittedName>
        <fullName evidence="1">DcrB-related protein</fullName>
    </submittedName>
</protein>
<dbReference type="RefSeq" id="WP_305735799.1">
    <property type="nucleotide sequence ID" value="NZ_CP137744.1"/>
</dbReference>
<sequence>MQYTLQEGSFSLFPASWQDTSMTMLRDEESGLSLIVSRGPIPDGSDFEKEFYRQWDVLRTQMGDIAQSEFARILVGRDNKTRAVEVETVFARNGQQVWQKQFAVQAPGAAVVMIFTLSALRAFTDEDGERWDAIKHSLTLHE</sequence>
<reference evidence="1 2" key="1">
    <citation type="submission" date="2023-10" db="EMBL/GenBank/DDBJ databases">
        <title>Genome sequencing of the isolated polysaccharide-producing bacterium Kosakonia sacchari KS2022.</title>
        <authorList>
            <person name="Yi X."/>
        </authorList>
    </citation>
    <scope>NUCLEOTIDE SEQUENCE [LARGE SCALE GENOMIC DNA]</scope>
    <source>
        <strain evidence="1 2">KS2022</strain>
    </source>
</reference>
<proteinExistence type="predicted"/>
<evidence type="ECO:0000313" key="1">
    <source>
        <dbReference type="EMBL" id="WOZ79318.1"/>
    </source>
</evidence>
<dbReference type="EMBL" id="CP137744">
    <property type="protein sequence ID" value="WOZ79318.1"/>
    <property type="molecule type" value="Genomic_DNA"/>
</dbReference>
<dbReference type="InterPro" id="IPR016123">
    <property type="entry name" value="Mog1/PsbP_a/b/a-sand"/>
</dbReference>
<dbReference type="InterPro" id="IPR014894">
    <property type="entry name" value="DcrB/EagT6"/>
</dbReference>
<keyword evidence="2" id="KW-1185">Reference proteome</keyword>
<gene>
    <name evidence="1" type="ORF">Q8Y70_09805</name>
</gene>
<evidence type="ECO:0000313" key="2">
    <source>
        <dbReference type="Proteomes" id="UP001302368"/>
    </source>
</evidence>
<dbReference type="Gene3D" id="3.40.1000.10">
    <property type="entry name" value="Mog1/PsbP, alpha/beta/alpha sandwich"/>
    <property type="match status" value="1"/>
</dbReference>
<dbReference type="SUPFAM" id="SSF55724">
    <property type="entry name" value="Mog1p/PsbP-like"/>
    <property type="match status" value="1"/>
</dbReference>
<dbReference type="Proteomes" id="UP001302368">
    <property type="component" value="Chromosome"/>
</dbReference>
<name>A0ABZ0MUY9_9ENTR</name>